<evidence type="ECO:0000313" key="7">
    <source>
        <dbReference type="Proteomes" id="UP001500027"/>
    </source>
</evidence>
<organism evidence="6 7">
    <name type="scientific">Hyunsoonleella aestuarii</name>
    <dbReference type="NCBI Taxonomy" id="912802"/>
    <lineage>
        <taxon>Bacteria</taxon>
        <taxon>Pseudomonadati</taxon>
        <taxon>Bacteroidota</taxon>
        <taxon>Flavobacteriia</taxon>
        <taxon>Flavobacteriales</taxon>
        <taxon>Flavobacteriaceae</taxon>
    </lineage>
</organism>
<dbReference type="Gene3D" id="2.60.120.430">
    <property type="entry name" value="Galactose-binding lectin"/>
    <property type="match status" value="1"/>
</dbReference>
<dbReference type="InterPro" id="IPR008979">
    <property type="entry name" value="Galactose-bd-like_sf"/>
</dbReference>
<evidence type="ECO:0000259" key="5">
    <source>
        <dbReference type="PROSITE" id="PS51764"/>
    </source>
</evidence>
<keyword evidence="2 4" id="KW-0378">Hydrolase</keyword>
<feature type="active site" description="Proton donor" evidence="4">
    <location>
        <position position="179"/>
    </location>
</feature>
<dbReference type="EMBL" id="BAABAV010000003">
    <property type="protein sequence ID" value="GAA4270659.1"/>
    <property type="molecule type" value="Genomic_DNA"/>
</dbReference>
<dbReference type="PROSITE" id="PS51764">
    <property type="entry name" value="GH26"/>
    <property type="match status" value="1"/>
</dbReference>
<dbReference type="RefSeq" id="WP_139003030.1">
    <property type="nucleotide sequence ID" value="NZ_BAABAV010000003.1"/>
</dbReference>
<dbReference type="PANTHER" id="PTHR40079">
    <property type="entry name" value="MANNAN ENDO-1,4-BETA-MANNOSIDASE E-RELATED"/>
    <property type="match status" value="1"/>
</dbReference>
<dbReference type="Proteomes" id="UP001500027">
    <property type="component" value="Unassembled WGS sequence"/>
</dbReference>
<proteinExistence type="inferred from homology"/>
<dbReference type="InterPro" id="IPR000805">
    <property type="entry name" value="Glyco_hydro_26"/>
</dbReference>
<name>A0ABP8EEZ0_9FLAO</name>
<feature type="active site" description="Nucleophile" evidence="4">
    <location>
        <position position="277"/>
    </location>
</feature>
<dbReference type="SUPFAM" id="SSF49785">
    <property type="entry name" value="Galactose-binding domain-like"/>
    <property type="match status" value="1"/>
</dbReference>
<evidence type="ECO:0000256" key="1">
    <source>
        <dbReference type="ARBA" id="ARBA00007754"/>
    </source>
</evidence>
<reference evidence="7" key="1">
    <citation type="journal article" date="2019" name="Int. J. Syst. Evol. Microbiol.">
        <title>The Global Catalogue of Microorganisms (GCM) 10K type strain sequencing project: providing services to taxonomists for standard genome sequencing and annotation.</title>
        <authorList>
            <consortium name="The Broad Institute Genomics Platform"/>
            <consortium name="The Broad Institute Genome Sequencing Center for Infectious Disease"/>
            <person name="Wu L."/>
            <person name="Ma J."/>
        </authorList>
    </citation>
    <scope>NUCLEOTIDE SEQUENCE [LARGE SCALE GENOMIC DNA]</scope>
    <source>
        <strain evidence="7">JCM 17452</strain>
    </source>
</reference>
<accession>A0ABP8EEZ0</accession>
<gene>
    <name evidence="6" type="ORF">GCM10022257_27600</name>
</gene>
<sequence length="555" mass="63818">MSYFNKQYVVGFILTATIVVLSQHVYSQEQEQSNRSIEEMVAMIDRTVNPAYVYDYEQTKYVPPKGLTLLIMGQTTEAISAYLDQFPDQKKPSGWASYWGVSEFKGFIEPYKYSAGNTQHHQMIVDKFPNTIIQSAMWMLGKWDIAKNAGSGVYDNVIKQFSTWAKSANRPIYLRIGYEFDGPHNELEPDEFVKAYKHIVDLISVEGADNVAFVWHSYASKPYKNYPLSAWYPGDDYVDWVAISVFGHAYNGKDFGSDCDNVLNFAKQHKKPVMIAESSPINGIPKENTEVWDNWFANYFSFIYNKNIKAISFINENWPNMGIEGISEWKDSRLYNNVKVSEAWFKEINNDHYLKQSSKLFGELSFKPLQNAKEFINKAAKLEDKNVVIKKMNLPFYVYRDGENIHFFPSAYMGNHEGISVDLKSKKDVYSGTSSLKLSYNDYHQWYGLGLVTPPDDWGDIEGGYDLSGATQFSFWAKSNENKLSTKIGFGLIKKDKPFPDSVIEHKEINLTTKWKKYTIKLKNKDMTCIRSGLVIFSQANGKPHHIYIDDVVFE</sequence>
<dbReference type="Gene3D" id="3.20.20.80">
    <property type="entry name" value="Glycosidases"/>
    <property type="match status" value="1"/>
</dbReference>
<comment type="caution">
    <text evidence="6">The sequence shown here is derived from an EMBL/GenBank/DDBJ whole genome shotgun (WGS) entry which is preliminary data.</text>
</comment>
<dbReference type="InterPro" id="IPR022790">
    <property type="entry name" value="GH26_dom"/>
</dbReference>
<evidence type="ECO:0000256" key="2">
    <source>
        <dbReference type="ARBA" id="ARBA00022801"/>
    </source>
</evidence>
<keyword evidence="3 4" id="KW-0326">Glycosidase</keyword>
<comment type="similarity">
    <text evidence="1 4">Belongs to the glycosyl hydrolase 26 family.</text>
</comment>
<dbReference type="PANTHER" id="PTHR40079:SF4">
    <property type="entry name" value="GH26 DOMAIN-CONTAINING PROTEIN-RELATED"/>
    <property type="match status" value="1"/>
</dbReference>
<dbReference type="SUPFAM" id="SSF51445">
    <property type="entry name" value="(Trans)glycosidases"/>
    <property type="match status" value="1"/>
</dbReference>
<evidence type="ECO:0000313" key="6">
    <source>
        <dbReference type="EMBL" id="GAA4270659.1"/>
    </source>
</evidence>
<feature type="domain" description="GH26" evidence="5">
    <location>
        <begin position="48"/>
        <end position="344"/>
    </location>
</feature>
<dbReference type="Pfam" id="PF02156">
    <property type="entry name" value="Glyco_hydro_26"/>
    <property type="match status" value="1"/>
</dbReference>
<dbReference type="InterPro" id="IPR017853">
    <property type="entry name" value="GH"/>
</dbReference>
<keyword evidence="7" id="KW-1185">Reference proteome</keyword>
<evidence type="ECO:0000256" key="4">
    <source>
        <dbReference type="PROSITE-ProRule" id="PRU01100"/>
    </source>
</evidence>
<protein>
    <recommendedName>
        <fullName evidence="5">GH26 domain-containing protein</fullName>
    </recommendedName>
</protein>
<evidence type="ECO:0000256" key="3">
    <source>
        <dbReference type="ARBA" id="ARBA00023295"/>
    </source>
</evidence>